<proteinExistence type="predicted"/>
<organism evidence="1 2">
    <name type="scientific">Phascolomyces articulosus</name>
    <dbReference type="NCBI Taxonomy" id="60185"/>
    <lineage>
        <taxon>Eukaryota</taxon>
        <taxon>Fungi</taxon>
        <taxon>Fungi incertae sedis</taxon>
        <taxon>Mucoromycota</taxon>
        <taxon>Mucoromycotina</taxon>
        <taxon>Mucoromycetes</taxon>
        <taxon>Mucorales</taxon>
        <taxon>Lichtheimiaceae</taxon>
        <taxon>Phascolomyces</taxon>
    </lineage>
</organism>
<name>A0AAD5KSF1_9FUNG</name>
<reference evidence="1" key="2">
    <citation type="submission" date="2023-02" db="EMBL/GenBank/DDBJ databases">
        <authorList>
            <consortium name="DOE Joint Genome Institute"/>
            <person name="Mondo S.J."/>
            <person name="Chang Y."/>
            <person name="Wang Y."/>
            <person name="Ahrendt S."/>
            <person name="Andreopoulos W."/>
            <person name="Barry K."/>
            <person name="Beard J."/>
            <person name="Benny G.L."/>
            <person name="Blankenship S."/>
            <person name="Bonito G."/>
            <person name="Cuomo C."/>
            <person name="Desiro A."/>
            <person name="Gervers K.A."/>
            <person name="Hundley H."/>
            <person name="Kuo A."/>
            <person name="LaButti K."/>
            <person name="Lang B.F."/>
            <person name="Lipzen A."/>
            <person name="O'Donnell K."/>
            <person name="Pangilinan J."/>
            <person name="Reynolds N."/>
            <person name="Sandor L."/>
            <person name="Smith M.W."/>
            <person name="Tsang A."/>
            <person name="Grigoriev I.V."/>
            <person name="Stajich J.E."/>
            <person name="Spatafora J.W."/>
        </authorList>
    </citation>
    <scope>NUCLEOTIDE SEQUENCE</scope>
    <source>
        <strain evidence="1">RSA 2281</strain>
    </source>
</reference>
<reference evidence="1" key="1">
    <citation type="journal article" date="2022" name="IScience">
        <title>Evolution of zygomycete secretomes and the origins of terrestrial fungal ecologies.</title>
        <authorList>
            <person name="Chang Y."/>
            <person name="Wang Y."/>
            <person name="Mondo S."/>
            <person name="Ahrendt S."/>
            <person name="Andreopoulos W."/>
            <person name="Barry K."/>
            <person name="Beard J."/>
            <person name="Benny G.L."/>
            <person name="Blankenship S."/>
            <person name="Bonito G."/>
            <person name="Cuomo C."/>
            <person name="Desiro A."/>
            <person name="Gervers K.A."/>
            <person name="Hundley H."/>
            <person name="Kuo A."/>
            <person name="LaButti K."/>
            <person name="Lang B.F."/>
            <person name="Lipzen A."/>
            <person name="O'Donnell K."/>
            <person name="Pangilinan J."/>
            <person name="Reynolds N."/>
            <person name="Sandor L."/>
            <person name="Smith M.E."/>
            <person name="Tsang A."/>
            <person name="Grigoriev I.V."/>
            <person name="Stajich J.E."/>
            <person name="Spatafora J.W."/>
        </authorList>
    </citation>
    <scope>NUCLEOTIDE SEQUENCE</scope>
    <source>
        <strain evidence="1">RSA 2281</strain>
    </source>
</reference>
<evidence type="ECO:0000313" key="2">
    <source>
        <dbReference type="Proteomes" id="UP001209540"/>
    </source>
</evidence>
<comment type="caution">
    <text evidence="1">The sequence shown here is derived from an EMBL/GenBank/DDBJ whole genome shotgun (WGS) entry which is preliminary data.</text>
</comment>
<keyword evidence="2" id="KW-1185">Reference proteome</keyword>
<dbReference type="EMBL" id="JAIXMP010000004">
    <property type="protein sequence ID" value="KAI9274781.1"/>
    <property type="molecule type" value="Genomic_DNA"/>
</dbReference>
<dbReference type="AlphaFoldDB" id="A0AAD5KSF1"/>
<accession>A0AAD5KSF1</accession>
<sequence>MAYGLALGGRPKLCIKCGYHSLNKQPSLLCLHVHHRLNLPISHYKDPISHSFNILSQFPPKSATKMHYLKTT</sequence>
<gene>
    <name evidence="1" type="ORF">BDA99DRAFT_591441</name>
</gene>
<evidence type="ECO:0000313" key="1">
    <source>
        <dbReference type="EMBL" id="KAI9274781.1"/>
    </source>
</evidence>
<dbReference type="Proteomes" id="UP001209540">
    <property type="component" value="Unassembled WGS sequence"/>
</dbReference>
<protein>
    <submittedName>
        <fullName evidence="1">Uncharacterized protein</fullName>
    </submittedName>
</protein>